<dbReference type="CDD" id="cd01040">
    <property type="entry name" value="Mb-like"/>
    <property type="match status" value="1"/>
</dbReference>
<protein>
    <submittedName>
        <fullName evidence="1">Globin</fullName>
    </submittedName>
</protein>
<evidence type="ECO:0000313" key="2">
    <source>
        <dbReference type="Proteomes" id="UP001165524"/>
    </source>
</evidence>
<gene>
    <name evidence="1" type="ORF">MU846_08975</name>
</gene>
<dbReference type="InterPro" id="IPR012292">
    <property type="entry name" value="Globin/Proto"/>
</dbReference>
<accession>A0ABT0E7M7</accession>
<comment type="caution">
    <text evidence="1">The sequence shown here is derived from an EMBL/GenBank/DDBJ whole genome shotgun (WGS) entry which is preliminary data.</text>
</comment>
<keyword evidence="2" id="KW-1185">Reference proteome</keyword>
<reference evidence="1" key="1">
    <citation type="submission" date="2022-04" db="EMBL/GenBank/DDBJ databases">
        <title>Alcanivorax sp. CY1518 draft genome sequence.</title>
        <authorList>
            <person name="Zhao G."/>
            <person name="An M."/>
        </authorList>
    </citation>
    <scope>NUCLEOTIDE SEQUENCE</scope>
    <source>
        <strain evidence="1">CY1518</strain>
    </source>
</reference>
<dbReference type="Proteomes" id="UP001165524">
    <property type="component" value="Unassembled WGS sequence"/>
</dbReference>
<dbReference type="InterPro" id="IPR009050">
    <property type="entry name" value="Globin-like_sf"/>
</dbReference>
<dbReference type="EMBL" id="JALKII010000005">
    <property type="protein sequence ID" value="MCK0537841.1"/>
    <property type="molecule type" value="Genomic_DNA"/>
</dbReference>
<dbReference type="SUPFAM" id="SSF46458">
    <property type="entry name" value="Globin-like"/>
    <property type="match status" value="1"/>
</dbReference>
<evidence type="ECO:0000313" key="1">
    <source>
        <dbReference type="EMBL" id="MCK0537841.1"/>
    </source>
</evidence>
<proteinExistence type="predicted"/>
<name>A0ABT0E7M7_9GAMM</name>
<organism evidence="1 2">
    <name type="scientific">Alcanivorax quisquiliarum</name>
    <dbReference type="NCBI Taxonomy" id="2933565"/>
    <lineage>
        <taxon>Bacteria</taxon>
        <taxon>Pseudomonadati</taxon>
        <taxon>Pseudomonadota</taxon>
        <taxon>Gammaproteobacteria</taxon>
        <taxon>Oceanospirillales</taxon>
        <taxon>Alcanivoracaceae</taxon>
        <taxon>Alcanivorax</taxon>
    </lineage>
</organism>
<dbReference type="Gene3D" id="1.10.490.10">
    <property type="entry name" value="Globins"/>
    <property type="match status" value="1"/>
</dbReference>
<dbReference type="InterPro" id="IPR044399">
    <property type="entry name" value="Mb-like_M"/>
</dbReference>
<sequence>MARPLSDSDSVFQSYGRCCAREQFFEDFYRIFMGRSDAVRQMFTNTDMAEQRRLLRAGISWLVMYSRGAPGGKLRDLGKTHDREGYNVPPALYAVWLDALMETVQLHDPEYTSELDRQWRAVLNPGIDLIRDAY</sequence>
<dbReference type="RefSeq" id="WP_246951849.1">
    <property type="nucleotide sequence ID" value="NZ_JALKII010000005.1"/>
</dbReference>